<dbReference type="EMBL" id="FMUB01000017">
    <property type="protein sequence ID" value="SCX33309.1"/>
    <property type="molecule type" value="Genomic_DNA"/>
</dbReference>
<comment type="subcellular location">
    <subcellularLocation>
        <location evidence="1">Membrane</location>
    </subcellularLocation>
</comment>
<feature type="region of interest" description="Disordered" evidence="3">
    <location>
        <begin position="1"/>
        <end position="31"/>
    </location>
</feature>
<evidence type="ECO:0000256" key="2">
    <source>
        <dbReference type="ARBA" id="ARBA00023136"/>
    </source>
</evidence>
<dbReference type="PANTHER" id="PTHR37042">
    <property type="entry name" value="OUTER MEMBRANE PROTEIN RV1973"/>
    <property type="match status" value="1"/>
</dbReference>
<evidence type="ECO:0000256" key="4">
    <source>
        <dbReference type="SAM" id="Phobius"/>
    </source>
</evidence>
<keyword evidence="4" id="KW-0812">Transmembrane</keyword>
<evidence type="ECO:0000256" key="3">
    <source>
        <dbReference type="SAM" id="MobiDB-lite"/>
    </source>
</evidence>
<gene>
    <name evidence="5" type="ORF">SAMN02799620_05905</name>
</gene>
<reference evidence="6" key="1">
    <citation type="submission" date="2016-10" db="EMBL/GenBank/DDBJ databases">
        <authorList>
            <person name="Varghese N."/>
            <person name="Submissions S."/>
        </authorList>
    </citation>
    <scope>NUCLEOTIDE SEQUENCE [LARGE SCALE GENOMIC DNA]</scope>
    <source>
        <strain evidence="6">UNC267MFSha1.1M11</strain>
    </source>
</reference>
<dbReference type="RefSeq" id="WP_139170277.1">
    <property type="nucleotide sequence ID" value="NZ_FMUB01000017.1"/>
</dbReference>
<feature type="transmembrane region" description="Helical" evidence="4">
    <location>
        <begin position="40"/>
        <end position="60"/>
    </location>
</feature>
<keyword evidence="4" id="KW-1133">Transmembrane helix</keyword>
<keyword evidence="2 4" id="KW-0472">Membrane</keyword>
<dbReference type="AlphaFoldDB" id="A0A1G4X1X7"/>
<accession>A0A1G4X1X7</accession>
<protein>
    <submittedName>
        <fullName evidence="5">Mce-associated membrane protein</fullName>
    </submittedName>
</protein>
<dbReference type="GO" id="GO:0016020">
    <property type="term" value="C:membrane"/>
    <property type="evidence" value="ECO:0007669"/>
    <property type="project" value="UniProtKB-SubCell"/>
</dbReference>
<dbReference type="STRING" id="1502745.SAMN02799620_05905"/>
<evidence type="ECO:0000256" key="1">
    <source>
        <dbReference type="ARBA" id="ARBA00004370"/>
    </source>
</evidence>
<proteinExistence type="predicted"/>
<name>A0A1G4X1X7_9MYCO</name>
<evidence type="ECO:0000313" key="5">
    <source>
        <dbReference type="EMBL" id="SCX33309.1"/>
    </source>
</evidence>
<sequence length="194" mass="20133">MTAPGLTSAPTSSADLIDEESEPATSTNSAAKNRMSWRQVVAYIVVPLLVVVLGGVTGWLKWVDGSSRDARAAATASVQAAREGTVALLSYQPDTVEQTLGAAQARLTGAFRDSYAKLIHDVVIPGAREKKISAIANVPAAGSISASVGHAEVLVFVNQTSIVGTDAPTDTASSVRVGLDKVDGQWLISSFEPI</sequence>
<dbReference type="Proteomes" id="UP000199707">
    <property type="component" value="Unassembled WGS sequence"/>
</dbReference>
<dbReference type="PANTHER" id="PTHR37042:SF4">
    <property type="entry name" value="OUTER MEMBRANE PROTEIN RV1973"/>
    <property type="match status" value="1"/>
</dbReference>
<evidence type="ECO:0000313" key="6">
    <source>
        <dbReference type="Proteomes" id="UP000199707"/>
    </source>
</evidence>
<organism evidence="5 6">
    <name type="scientific">Mycolicibacterium fluoranthenivorans</name>
    <dbReference type="NCBI Taxonomy" id="258505"/>
    <lineage>
        <taxon>Bacteria</taxon>
        <taxon>Bacillati</taxon>
        <taxon>Actinomycetota</taxon>
        <taxon>Actinomycetes</taxon>
        <taxon>Mycobacteriales</taxon>
        <taxon>Mycobacteriaceae</taxon>
        <taxon>Mycolicibacterium</taxon>
    </lineage>
</organism>